<evidence type="ECO:0000313" key="1">
    <source>
        <dbReference type="EMBL" id="MFC6724000.1"/>
    </source>
</evidence>
<dbReference type="AlphaFoldDB" id="A0ABD5RXE7"/>
<dbReference type="Proteomes" id="UP001596328">
    <property type="component" value="Unassembled WGS sequence"/>
</dbReference>
<accession>A0ABD5RXE7</accession>
<gene>
    <name evidence="1" type="ORF">ACFQE1_06355</name>
</gene>
<sequence>SLSGTGPSVVAVGDREGLEGVRDRWTDRPGEIRLLATRNDGARIL</sequence>
<dbReference type="GO" id="GO:0004765">
    <property type="term" value="F:shikimate kinase activity"/>
    <property type="evidence" value="ECO:0007669"/>
    <property type="project" value="UniProtKB-EC"/>
</dbReference>
<dbReference type="EMBL" id="JBHSWU010000084">
    <property type="protein sequence ID" value="MFC6724000.1"/>
    <property type="molecule type" value="Genomic_DNA"/>
</dbReference>
<comment type="caution">
    <text evidence="1">The sequence shown here is derived from an EMBL/GenBank/DDBJ whole genome shotgun (WGS) entry which is preliminary data.</text>
</comment>
<proteinExistence type="predicted"/>
<reference evidence="1 2" key="1">
    <citation type="journal article" date="2019" name="Int. J. Syst. Evol. Microbiol.">
        <title>The Global Catalogue of Microorganisms (GCM) 10K type strain sequencing project: providing services to taxonomists for standard genome sequencing and annotation.</title>
        <authorList>
            <consortium name="The Broad Institute Genomics Platform"/>
            <consortium name="The Broad Institute Genome Sequencing Center for Infectious Disease"/>
            <person name="Wu L."/>
            <person name="Ma J."/>
        </authorList>
    </citation>
    <scope>NUCLEOTIDE SEQUENCE [LARGE SCALE GENOMIC DNA]</scope>
    <source>
        <strain evidence="1 2">NBRC 111368</strain>
    </source>
</reference>
<keyword evidence="1" id="KW-0808">Transferase</keyword>
<dbReference type="EC" id="2.7.1.71" evidence="1"/>
<evidence type="ECO:0000313" key="2">
    <source>
        <dbReference type="Proteomes" id="UP001596328"/>
    </source>
</evidence>
<name>A0ABD5RXE7_9EURY</name>
<keyword evidence="2" id="KW-1185">Reference proteome</keyword>
<protein>
    <submittedName>
        <fullName evidence="1">Shikimate kinase</fullName>
        <ecNumber evidence="1">2.7.1.71</ecNumber>
    </submittedName>
</protein>
<feature type="non-terminal residue" evidence="1">
    <location>
        <position position="1"/>
    </location>
</feature>
<organism evidence="1 2">
    <name type="scientific">Halobium palmae</name>
    <dbReference type="NCBI Taxonomy" id="1776492"/>
    <lineage>
        <taxon>Archaea</taxon>
        <taxon>Methanobacteriati</taxon>
        <taxon>Methanobacteriota</taxon>
        <taxon>Stenosarchaea group</taxon>
        <taxon>Halobacteria</taxon>
        <taxon>Halobacteriales</taxon>
        <taxon>Haloferacaceae</taxon>
        <taxon>Halobium</taxon>
    </lineage>
</organism>
<keyword evidence="1" id="KW-0418">Kinase</keyword>